<feature type="signal peptide" evidence="1">
    <location>
        <begin position="1"/>
        <end position="20"/>
    </location>
</feature>
<proteinExistence type="predicted"/>
<evidence type="ECO:0000259" key="2">
    <source>
        <dbReference type="Pfam" id="PF13827"/>
    </source>
</evidence>
<protein>
    <recommendedName>
        <fullName evidence="2">DUF4189 domain-containing protein</fullName>
    </recommendedName>
</protein>
<gene>
    <name evidence="3" type="ordered locus">XCC3298</name>
</gene>
<organism evidence="3 4">
    <name type="scientific">Xanthomonas campestris pv. campestris (strain ATCC 33913 / DSM 3586 / NCPPB 528 / LMG 568 / P 25)</name>
    <dbReference type="NCBI Taxonomy" id="190485"/>
    <lineage>
        <taxon>Bacteria</taxon>
        <taxon>Pseudomonadati</taxon>
        <taxon>Pseudomonadota</taxon>
        <taxon>Gammaproteobacteria</taxon>
        <taxon>Lysobacterales</taxon>
        <taxon>Lysobacteraceae</taxon>
        <taxon>Xanthomonas</taxon>
    </lineage>
</organism>
<dbReference type="OrthoDB" id="6003848at2"/>
<keyword evidence="1" id="KW-0732">Signal</keyword>
<evidence type="ECO:0000313" key="4">
    <source>
        <dbReference type="Proteomes" id="UP000001010"/>
    </source>
</evidence>
<dbReference type="RefSeq" id="WP_011038400.1">
    <property type="nucleotide sequence ID" value="NC_003902.1"/>
</dbReference>
<reference evidence="3 4" key="1">
    <citation type="journal article" date="2002" name="Nature">
        <title>Comparison of the genomes of two Xanthomonas pathogens with differing host specificities.</title>
        <authorList>
            <person name="da Silva A.C."/>
            <person name="Ferro J.A."/>
            <person name="Reinach F.C."/>
            <person name="Farah C.S."/>
            <person name="Furlan L.R."/>
            <person name="Quaggio R.B."/>
            <person name="Monteiro-Vitorello C.B."/>
            <person name="Van Sluys M.A."/>
            <person name="Almeida N.F."/>
            <person name="Alves L.M."/>
            <person name="do Amaral A.M."/>
            <person name="Bertolini M.C."/>
            <person name="Camargo L.E."/>
            <person name="Camarotte G."/>
            <person name="Cannavan F."/>
            <person name="Cardozo J."/>
            <person name="Chambergo F."/>
            <person name="Ciapina L.P."/>
            <person name="Cicarelli R.M."/>
            <person name="Coutinho L.L."/>
            <person name="Cursino-Santos J.R."/>
            <person name="El-Dorry H."/>
            <person name="Faria J.B."/>
            <person name="Ferreira A.J."/>
            <person name="Ferreira R.C."/>
            <person name="Ferro M.I."/>
            <person name="Formighieri E.F."/>
            <person name="Franco M.C."/>
            <person name="Greggio C.C."/>
            <person name="Gruber A."/>
            <person name="Katsuyama A.M."/>
            <person name="Kishi L.T."/>
            <person name="Leite R.P."/>
            <person name="Lemos E.G."/>
            <person name="Lemos M.V."/>
            <person name="Locali E.C."/>
            <person name="Machado M.A."/>
            <person name="Madeira A.M."/>
            <person name="Martinez-Rossi N.M."/>
            <person name="Martins E.C."/>
            <person name="Meidanis J."/>
            <person name="Menck C.F."/>
            <person name="Miyaki C.Y."/>
            <person name="Moon D.H."/>
            <person name="Moreira L.M."/>
            <person name="Novo M.T."/>
            <person name="Okura V.K."/>
            <person name="Oliveira M.C."/>
            <person name="Oliveira V.R."/>
            <person name="Pereira H.A."/>
            <person name="Rossi A."/>
            <person name="Sena J.A."/>
            <person name="Silva C."/>
            <person name="de Souza R.F."/>
            <person name="Spinola L.A."/>
            <person name="Takita M.A."/>
            <person name="Tamura R.E."/>
            <person name="Teixeira E.C."/>
            <person name="Tezza R.I."/>
            <person name="Trindade dos Santos M."/>
            <person name="Truffi D."/>
            <person name="Tsai S.M."/>
            <person name="White F.F."/>
            <person name="Setubal J.C."/>
            <person name="Kitajima J.P."/>
        </authorList>
    </citation>
    <scope>NUCLEOTIDE SEQUENCE [LARGE SCALE GENOMIC DNA]</scope>
    <source>
        <strain evidence="4">ATCC 33913 / DSM 3586 / NCPPB 528 / LMG 568 / P 25</strain>
    </source>
</reference>
<feature type="chain" id="PRO_5004313184" description="DUF4189 domain-containing protein" evidence="1">
    <location>
        <begin position="21"/>
        <end position="171"/>
    </location>
</feature>
<feature type="domain" description="DUF4189" evidence="2">
    <location>
        <begin position="66"/>
        <end position="163"/>
    </location>
</feature>
<dbReference type="HOGENOM" id="CLU_127166_0_0_6"/>
<dbReference type="PROSITE" id="PS51257">
    <property type="entry name" value="PROKAR_LIPOPROTEIN"/>
    <property type="match status" value="1"/>
</dbReference>
<name>Q8P5N8_XANCP</name>
<dbReference type="STRING" id="190485.XCC3298"/>
<dbReference type="Proteomes" id="UP000001010">
    <property type="component" value="Chromosome"/>
</dbReference>
<dbReference type="KEGG" id="xcc:XCC3298"/>
<dbReference type="AlphaFoldDB" id="Q8P5N8"/>
<evidence type="ECO:0000313" key="3">
    <source>
        <dbReference type="EMBL" id="AAM42568.1"/>
    </source>
</evidence>
<dbReference type="Pfam" id="PF13827">
    <property type="entry name" value="DUF4189"/>
    <property type="match status" value="1"/>
</dbReference>
<keyword evidence="4" id="KW-1185">Reference proteome</keyword>
<dbReference type="EMBL" id="AE008922">
    <property type="protein sequence ID" value="AAM42568.1"/>
    <property type="molecule type" value="Genomic_DNA"/>
</dbReference>
<evidence type="ECO:0000256" key="1">
    <source>
        <dbReference type="SAM" id="SignalP"/>
    </source>
</evidence>
<dbReference type="EnsemblBacteria" id="AAM42568">
    <property type="protein sequence ID" value="AAM42568"/>
    <property type="gene ID" value="XCC3298"/>
</dbReference>
<sequence length="171" mass="18298">MKHLALLALPIFLISACARAEQGCPPGQIPAQSNGSITSCGPIPAGYNQEQPASSPRPLGKWIKTWGAIASDNEGGNLGVSTDNLKRKQAEKEAVKQCEGESRKKCKVVMSYENQCISVARPDGSGTITFTRGPSAENTSKDVLADCQKENSGSKCSIIYENCTKQIFKSF</sequence>
<accession>Q8P5N8</accession>
<dbReference type="InterPro" id="IPR025240">
    <property type="entry name" value="DUF4189"/>
</dbReference>